<reference evidence="3" key="1">
    <citation type="journal article" date="2023" name="Int. J. Syst. Evol. Microbiol.">
        <title>Methylocystis iwaonis sp. nov., a type II methane-oxidizing bacterium from surface soil of a rice paddy field in Japan, and emended description of the genus Methylocystis (ex Whittenbury et al. 1970) Bowman et al. 1993.</title>
        <authorList>
            <person name="Kaise H."/>
            <person name="Sawadogo J.B."/>
            <person name="Alam M.S."/>
            <person name="Ueno C."/>
            <person name="Dianou D."/>
            <person name="Shinjo R."/>
            <person name="Asakawa S."/>
        </authorList>
    </citation>
    <scope>NUCLEOTIDE SEQUENCE</scope>
    <source>
        <strain evidence="3">LMG27198</strain>
    </source>
</reference>
<dbReference type="NCBIfam" id="NF009151">
    <property type="entry name" value="PRK12497.1-5"/>
    <property type="match status" value="1"/>
</dbReference>
<organism evidence="3 4">
    <name type="scientific">Methylocystis echinoides</name>
    <dbReference type="NCBI Taxonomy" id="29468"/>
    <lineage>
        <taxon>Bacteria</taxon>
        <taxon>Pseudomonadati</taxon>
        <taxon>Pseudomonadota</taxon>
        <taxon>Alphaproteobacteria</taxon>
        <taxon>Hyphomicrobiales</taxon>
        <taxon>Methylocystaceae</taxon>
        <taxon>Methylocystis</taxon>
    </lineage>
</organism>
<evidence type="ECO:0000313" key="4">
    <source>
        <dbReference type="Proteomes" id="UP001144323"/>
    </source>
</evidence>
<protein>
    <recommendedName>
        <fullName evidence="2">UPF0102 protein LMG27198_16410</fullName>
    </recommendedName>
</protein>
<dbReference type="InterPro" id="IPR011335">
    <property type="entry name" value="Restrct_endonuc-II-like"/>
</dbReference>
<dbReference type="Proteomes" id="UP001144323">
    <property type="component" value="Unassembled WGS sequence"/>
</dbReference>
<dbReference type="PANTHER" id="PTHR34039:SF1">
    <property type="entry name" value="UPF0102 PROTEIN YRAN"/>
    <property type="match status" value="1"/>
</dbReference>
<evidence type="ECO:0000313" key="3">
    <source>
        <dbReference type="EMBL" id="GLI92649.1"/>
    </source>
</evidence>
<dbReference type="CDD" id="cd20736">
    <property type="entry name" value="PoNe_Nuclease"/>
    <property type="match status" value="1"/>
</dbReference>
<accession>A0A9W6LRU0</accession>
<evidence type="ECO:0000256" key="1">
    <source>
        <dbReference type="ARBA" id="ARBA00006738"/>
    </source>
</evidence>
<comment type="similarity">
    <text evidence="1 2">Belongs to the UPF0102 family.</text>
</comment>
<dbReference type="Gene3D" id="3.40.1350.10">
    <property type="match status" value="1"/>
</dbReference>
<dbReference type="AlphaFoldDB" id="A0A9W6LRU0"/>
<proteinExistence type="inferred from homology"/>
<gene>
    <name evidence="3" type="ORF">LMG27198_16410</name>
</gene>
<dbReference type="InterPro" id="IPR003509">
    <property type="entry name" value="UPF0102_YraN-like"/>
</dbReference>
<dbReference type="Pfam" id="PF02021">
    <property type="entry name" value="UPF0102"/>
    <property type="match status" value="1"/>
</dbReference>
<dbReference type="GO" id="GO:0003676">
    <property type="term" value="F:nucleic acid binding"/>
    <property type="evidence" value="ECO:0007669"/>
    <property type="project" value="InterPro"/>
</dbReference>
<sequence length="126" mass="14055">MQHRDSNARRAAYAYGLQAETIAILWLRARLYTILARNYRVHGGEIDIVARRGRTIAFVEVKARGALEDAAIAITPQKQRRISRAANRWVATHPWAAACTLRADAVFIAPGRLPRHLENAFALAIG</sequence>
<dbReference type="HAMAP" id="MF_00048">
    <property type="entry name" value="UPF0102"/>
    <property type="match status" value="1"/>
</dbReference>
<dbReference type="InterPro" id="IPR011856">
    <property type="entry name" value="tRNA_endonuc-like_dom_sf"/>
</dbReference>
<dbReference type="RefSeq" id="WP_281801987.1">
    <property type="nucleotide sequence ID" value="NZ_BSEC01000001.1"/>
</dbReference>
<name>A0A9W6LRU0_9HYPH</name>
<dbReference type="PANTHER" id="PTHR34039">
    <property type="entry name" value="UPF0102 PROTEIN YRAN"/>
    <property type="match status" value="1"/>
</dbReference>
<keyword evidence="4" id="KW-1185">Reference proteome</keyword>
<dbReference type="SUPFAM" id="SSF52980">
    <property type="entry name" value="Restriction endonuclease-like"/>
    <property type="match status" value="1"/>
</dbReference>
<evidence type="ECO:0000256" key="2">
    <source>
        <dbReference type="HAMAP-Rule" id="MF_00048"/>
    </source>
</evidence>
<dbReference type="EMBL" id="BSEC01000001">
    <property type="protein sequence ID" value="GLI92649.1"/>
    <property type="molecule type" value="Genomic_DNA"/>
</dbReference>
<comment type="caution">
    <text evidence="3">The sequence shown here is derived from an EMBL/GenBank/DDBJ whole genome shotgun (WGS) entry which is preliminary data.</text>
</comment>